<dbReference type="Proteomes" id="UP000005408">
    <property type="component" value="Unassembled WGS sequence"/>
</dbReference>
<feature type="chain" id="PRO_5036442424" evidence="1">
    <location>
        <begin position="21"/>
        <end position="205"/>
    </location>
</feature>
<dbReference type="KEGG" id="crg:105347707"/>
<dbReference type="AlphaFoldDB" id="A0A8W8IK77"/>
<proteinExistence type="predicted"/>
<sequence>MQVITVVFAISLLFWSHVVGEDSPVAKQAERRDTDLYAYSEYDKTSLYGEYNKEDKCWTDGPTNPELPVGDECQSAAVKLKIEYLLRKNPAVNEEIKEKYLHCANTYYTPYGLDNVCPSEVTFPTTVEIYGKTCYIVKPEKQCLTYVKCDDAPGCSGSTTEESKCLMSYFRDFNAWVYCENCGFTMVKLRLPQCCTCNKYEECDT</sequence>
<keyword evidence="3" id="KW-1185">Reference proteome</keyword>
<keyword evidence="1" id="KW-0732">Signal</keyword>
<evidence type="ECO:0000256" key="1">
    <source>
        <dbReference type="SAM" id="SignalP"/>
    </source>
</evidence>
<dbReference type="RefSeq" id="XP_011455180.2">
    <property type="nucleotide sequence ID" value="XM_011456878.4"/>
</dbReference>
<dbReference type="GeneID" id="105347707"/>
<evidence type="ECO:0000313" key="2">
    <source>
        <dbReference type="EnsemblMetazoa" id="G14371.1:cds"/>
    </source>
</evidence>
<dbReference type="OrthoDB" id="6174635at2759"/>
<dbReference type="OMA" id="IDGEQCA"/>
<name>A0A8W8IK77_MAGGI</name>
<feature type="signal peptide" evidence="1">
    <location>
        <begin position="1"/>
        <end position="20"/>
    </location>
</feature>
<evidence type="ECO:0000313" key="3">
    <source>
        <dbReference type="Proteomes" id="UP000005408"/>
    </source>
</evidence>
<accession>A0A8W8IK77</accession>
<organism evidence="2 3">
    <name type="scientific">Magallana gigas</name>
    <name type="common">Pacific oyster</name>
    <name type="synonym">Crassostrea gigas</name>
    <dbReference type="NCBI Taxonomy" id="29159"/>
    <lineage>
        <taxon>Eukaryota</taxon>
        <taxon>Metazoa</taxon>
        <taxon>Spiralia</taxon>
        <taxon>Lophotrochozoa</taxon>
        <taxon>Mollusca</taxon>
        <taxon>Bivalvia</taxon>
        <taxon>Autobranchia</taxon>
        <taxon>Pteriomorphia</taxon>
        <taxon>Ostreida</taxon>
        <taxon>Ostreoidea</taxon>
        <taxon>Ostreidae</taxon>
        <taxon>Magallana</taxon>
    </lineage>
</organism>
<protein>
    <submittedName>
        <fullName evidence="2">Uncharacterized protein</fullName>
    </submittedName>
</protein>
<reference evidence="2" key="1">
    <citation type="submission" date="2022-08" db="UniProtKB">
        <authorList>
            <consortium name="EnsemblMetazoa"/>
        </authorList>
    </citation>
    <scope>IDENTIFICATION</scope>
    <source>
        <strain evidence="2">05x7-T-G4-1.051#20</strain>
    </source>
</reference>
<dbReference type="EnsemblMetazoa" id="G14371.1">
    <property type="protein sequence ID" value="G14371.1:cds"/>
    <property type="gene ID" value="G14371"/>
</dbReference>